<comment type="subcellular location">
    <subcellularLocation>
        <location evidence="1">Nucleus</location>
        <location evidence="1">Nucleolus</location>
    </subcellularLocation>
</comment>
<evidence type="ECO:0000313" key="6">
    <source>
        <dbReference type="Proteomes" id="UP000829291"/>
    </source>
</evidence>
<dbReference type="RefSeq" id="XP_046591534.1">
    <property type="nucleotide sequence ID" value="XM_046735578.1"/>
</dbReference>
<gene>
    <name evidence="7" type="primary">LOC107218612</name>
</gene>
<keyword evidence="6" id="KW-1185">Reference proteome</keyword>
<proteinExistence type="inferred from homology"/>
<dbReference type="SUPFAM" id="SSF48371">
    <property type="entry name" value="ARM repeat"/>
    <property type="match status" value="1"/>
</dbReference>
<comment type="similarity">
    <text evidence="2">Belongs to the CWC22 family.</text>
</comment>
<protein>
    <submittedName>
        <fullName evidence="7">Nucleolar MIF4G domain-containing protein 1 isoform X2</fullName>
    </submittedName>
</protein>
<feature type="domain" description="MI" evidence="5">
    <location>
        <begin position="489"/>
        <end position="605"/>
    </location>
</feature>
<dbReference type="Pfam" id="PF02854">
    <property type="entry name" value="MIF4G"/>
    <property type="match status" value="1"/>
</dbReference>
<feature type="compositionally biased region" description="Acidic residues" evidence="4">
    <location>
        <begin position="62"/>
        <end position="72"/>
    </location>
</feature>
<dbReference type="InterPro" id="IPR003891">
    <property type="entry name" value="Initiation_fac_eIF4g_MI"/>
</dbReference>
<dbReference type="GeneID" id="107218612"/>
<dbReference type="PANTHER" id="PTHR18034">
    <property type="entry name" value="CELL CYCLE CONTROL PROTEIN CWF22-RELATED"/>
    <property type="match status" value="1"/>
</dbReference>
<reference evidence="7" key="1">
    <citation type="submission" date="2025-08" db="UniProtKB">
        <authorList>
            <consortium name="RefSeq"/>
        </authorList>
    </citation>
    <scope>IDENTIFICATION</scope>
    <source>
        <tissue evidence="7">Thorax and Abdomen</tissue>
    </source>
</reference>
<feature type="compositionally biased region" description="Polar residues" evidence="4">
    <location>
        <begin position="75"/>
        <end position="87"/>
    </location>
</feature>
<dbReference type="PANTHER" id="PTHR18034:SF4">
    <property type="entry name" value="NUCLEOLAR MIF4G DOMAIN-CONTAINING PROTEIN 1"/>
    <property type="match status" value="1"/>
</dbReference>
<feature type="region of interest" description="Disordered" evidence="4">
    <location>
        <begin position="18"/>
        <end position="129"/>
    </location>
</feature>
<dbReference type="Gene3D" id="1.25.40.180">
    <property type="match status" value="1"/>
</dbReference>
<evidence type="ECO:0000256" key="4">
    <source>
        <dbReference type="SAM" id="MobiDB-lite"/>
    </source>
</evidence>
<evidence type="ECO:0000259" key="5">
    <source>
        <dbReference type="PROSITE" id="PS51366"/>
    </source>
</evidence>
<dbReference type="PROSITE" id="PS51366">
    <property type="entry name" value="MI"/>
    <property type="match status" value="1"/>
</dbReference>
<dbReference type="InterPro" id="IPR003890">
    <property type="entry name" value="MIF4G-like_typ-3"/>
</dbReference>
<sequence length="697" mass="80142">MCDDENRKLAVETEKQLLAAESGSELEDDFIMITDSANKKQQELSRSNESDNDKSNSSGNSEVDENSSDEGESSCAKNMTEQQTTGNNKRKADSENAVPFMPRKKMLAKINSSNSDTEPSTGDSDPDEDEMLADVEYETDSENRNEGANEESNQLWEDIYGRTRDKLGNIVSNTTGKYVPPAVRDRLKNSDSLKDEKLIRLKKQIKGLLNRLAEHNMHSIVSQLDELYMSHSRNNMNEMLFTLMKESIVAPVLTPDRLITEHMMLIAILHANIGTEVGAHFLLSLIKEFDEMLKSSPEVENKELDNIILMISHLYNFKVYDSQLLFQVLTRLSEKFMEKEVELILHVLKTVGFVMRKDNPTMLKEFIFKLQQKAADTTENSSRVQFMLDILLAIKNNNMSKIPQYDPTHGEHLKKLMKSLVRKGNYVSQLNISLDDLLKADQRGKWWIVGSAWSGNTDIGKPIQKTDTNLTTFSQKILDLARKQRMNTDIRRNIFCVLMTAEDFLDAFEKLHHLGLKNQQDREVIYVILDCCLQEKKFNPYYAVLAQKFCDYDRKYQMTIQYTLWDKLKTLDNYTNHQLTNLARFLTHLFIEKGLALSALKVIQFGELDKPTLKLVRQIMLGILLHENTDACTQVFERISLSPQLQNFREGLRLFIRHFLLKNIKVGIIPEAEMVKLKERAEIAENTLTKHGVKTVF</sequence>
<evidence type="ECO:0000256" key="3">
    <source>
        <dbReference type="ARBA" id="ARBA00023242"/>
    </source>
</evidence>
<dbReference type="InterPro" id="IPR050781">
    <property type="entry name" value="CWC22_splicing_factor"/>
</dbReference>
<organism evidence="6 7">
    <name type="scientific">Neodiprion lecontei</name>
    <name type="common">Redheaded pine sawfly</name>
    <dbReference type="NCBI Taxonomy" id="441921"/>
    <lineage>
        <taxon>Eukaryota</taxon>
        <taxon>Metazoa</taxon>
        <taxon>Ecdysozoa</taxon>
        <taxon>Arthropoda</taxon>
        <taxon>Hexapoda</taxon>
        <taxon>Insecta</taxon>
        <taxon>Pterygota</taxon>
        <taxon>Neoptera</taxon>
        <taxon>Endopterygota</taxon>
        <taxon>Hymenoptera</taxon>
        <taxon>Tenthredinoidea</taxon>
        <taxon>Diprionidae</taxon>
        <taxon>Diprioninae</taxon>
        <taxon>Neodiprion</taxon>
    </lineage>
</organism>
<dbReference type="SMART" id="SM00543">
    <property type="entry name" value="MIF4G"/>
    <property type="match status" value="1"/>
</dbReference>
<dbReference type="Proteomes" id="UP000829291">
    <property type="component" value="Chromosome 1"/>
</dbReference>
<dbReference type="Pfam" id="PF02847">
    <property type="entry name" value="MA3"/>
    <property type="match status" value="1"/>
</dbReference>
<feature type="compositionally biased region" description="Polar residues" evidence="4">
    <location>
        <begin position="110"/>
        <end position="123"/>
    </location>
</feature>
<dbReference type="InterPro" id="IPR016024">
    <property type="entry name" value="ARM-type_fold"/>
</dbReference>
<name>A0ABM3FU40_NEOLC</name>
<evidence type="ECO:0000256" key="2">
    <source>
        <dbReference type="ARBA" id="ARBA00006856"/>
    </source>
</evidence>
<evidence type="ECO:0000313" key="7">
    <source>
        <dbReference type="RefSeq" id="XP_046591534.1"/>
    </source>
</evidence>
<keyword evidence="3" id="KW-0539">Nucleus</keyword>
<evidence type="ECO:0000256" key="1">
    <source>
        <dbReference type="ARBA" id="ARBA00004604"/>
    </source>
</evidence>
<feature type="compositionally biased region" description="Basic and acidic residues" evidence="4">
    <location>
        <begin position="37"/>
        <end position="54"/>
    </location>
</feature>
<accession>A0ABM3FU40</accession>
<dbReference type="SMART" id="SM00544">
    <property type="entry name" value="MA3"/>
    <property type="match status" value="1"/>
</dbReference>